<evidence type="ECO:0000256" key="2">
    <source>
        <dbReference type="ARBA" id="ARBA00005982"/>
    </source>
</evidence>
<feature type="transmembrane region" description="Helical" evidence="6">
    <location>
        <begin position="245"/>
        <end position="264"/>
    </location>
</feature>
<evidence type="ECO:0000256" key="6">
    <source>
        <dbReference type="SAM" id="Phobius"/>
    </source>
</evidence>
<reference evidence="7" key="1">
    <citation type="journal article" date="2017" name="Gigascience">
        <title>The genome draft of coconut (Cocos nucifera).</title>
        <authorList>
            <person name="Xiao Y."/>
            <person name="Xu P."/>
            <person name="Fan H."/>
            <person name="Baudouin L."/>
            <person name="Xia W."/>
            <person name="Bocs S."/>
            <person name="Xu J."/>
            <person name="Li Q."/>
            <person name="Guo A."/>
            <person name="Zhou L."/>
            <person name="Li J."/>
            <person name="Wu Y."/>
            <person name="Ma Z."/>
            <person name="Armero A."/>
            <person name="Issali A.E."/>
            <person name="Liu N."/>
            <person name="Peng M."/>
            <person name="Yang Y."/>
        </authorList>
    </citation>
    <scope>NUCLEOTIDE SEQUENCE</scope>
    <source>
        <tissue evidence="7">Spear leaf of Hainan Tall coconut</tissue>
    </source>
</reference>
<dbReference type="EMBL" id="CM017886">
    <property type="protein sequence ID" value="KAG1369883.1"/>
    <property type="molecule type" value="Genomic_DNA"/>
</dbReference>
<dbReference type="Proteomes" id="UP000797356">
    <property type="component" value="Chromosome 15"/>
</dbReference>
<keyword evidence="8" id="KW-1185">Reference proteome</keyword>
<evidence type="ECO:0000256" key="3">
    <source>
        <dbReference type="ARBA" id="ARBA00022692"/>
    </source>
</evidence>
<evidence type="ECO:0000256" key="1">
    <source>
        <dbReference type="ARBA" id="ARBA00004141"/>
    </source>
</evidence>
<comment type="caution">
    <text evidence="7">The sequence shown here is derived from an EMBL/GenBank/DDBJ whole genome shotgun (WGS) entry which is preliminary data.</text>
</comment>
<protein>
    <submittedName>
        <fullName evidence="7">Uncharacterized protein</fullName>
    </submittedName>
</protein>
<dbReference type="InterPro" id="IPR036259">
    <property type="entry name" value="MFS_trans_sf"/>
</dbReference>
<dbReference type="OrthoDB" id="8904098at2759"/>
<name>A0A8K0IWW4_COCNU</name>
<proteinExistence type="inferred from homology"/>
<dbReference type="PANTHER" id="PTHR11654">
    <property type="entry name" value="OLIGOPEPTIDE TRANSPORTER-RELATED"/>
    <property type="match status" value="1"/>
</dbReference>
<keyword evidence="4 6" id="KW-1133">Transmembrane helix</keyword>
<comment type="similarity">
    <text evidence="2">Belongs to the major facilitator superfamily. Proton-dependent oligopeptide transporter (POT/PTR) (TC 2.A.17) family.</text>
</comment>
<reference evidence="7" key="2">
    <citation type="submission" date="2019-07" db="EMBL/GenBank/DDBJ databases">
        <authorList>
            <person name="Yang Y."/>
            <person name="Bocs S."/>
            <person name="Baudouin L."/>
        </authorList>
    </citation>
    <scope>NUCLEOTIDE SEQUENCE</scope>
    <source>
        <tissue evidence="7">Spear leaf of Hainan Tall coconut</tissue>
    </source>
</reference>
<keyword evidence="5 6" id="KW-0472">Membrane</keyword>
<organism evidence="7 8">
    <name type="scientific">Cocos nucifera</name>
    <name type="common">Coconut palm</name>
    <dbReference type="NCBI Taxonomy" id="13894"/>
    <lineage>
        <taxon>Eukaryota</taxon>
        <taxon>Viridiplantae</taxon>
        <taxon>Streptophyta</taxon>
        <taxon>Embryophyta</taxon>
        <taxon>Tracheophyta</taxon>
        <taxon>Spermatophyta</taxon>
        <taxon>Magnoliopsida</taxon>
        <taxon>Liliopsida</taxon>
        <taxon>Arecaceae</taxon>
        <taxon>Arecoideae</taxon>
        <taxon>Cocoseae</taxon>
        <taxon>Attaleinae</taxon>
        <taxon>Cocos</taxon>
    </lineage>
</organism>
<dbReference type="Pfam" id="PF00854">
    <property type="entry name" value="PTR2"/>
    <property type="match status" value="1"/>
</dbReference>
<feature type="transmembrane region" description="Helical" evidence="6">
    <location>
        <begin position="121"/>
        <end position="138"/>
    </location>
</feature>
<feature type="transmembrane region" description="Helical" evidence="6">
    <location>
        <begin position="172"/>
        <end position="189"/>
    </location>
</feature>
<feature type="transmembrane region" description="Helical" evidence="6">
    <location>
        <begin position="79"/>
        <end position="101"/>
    </location>
</feature>
<evidence type="ECO:0000313" key="7">
    <source>
        <dbReference type="EMBL" id="KAG1369883.1"/>
    </source>
</evidence>
<gene>
    <name evidence="7" type="ORF">COCNU_15G002490</name>
</gene>
<dbReference type="InterPro" id="IPR000109">
    <property type="entry name" value="POT_fam"/>
</dbReference>
<feature type="transmembrane region" description="Helical" evidence="6">
    <location>
        <begin position="39"/>
        <end position="58"/>
    </location>
</feature>
<evidence type="ECO:0000313" key="8">
    <source>
        <dbReference type="Proteomes" id="UP000797356"/>
    </source>
</evidence>
<evidence type="ECO:0000256" key="4">
    <source>
        <dbReference type="ARBA" id="ARBA00022989"/>
    </source>
</evidence>
<sequence>MLTQPYHFPWRKIGQGFRHPDYSQHESIDGIGQVEEAKGVLHLFSIWVSCLTSAAVLAQQSTLLTKQASTLDRRIGTNFQVPPAALLSFVRILVVVFTPIYDQVIVPIARNFTGLSMGITMLQRIGTGMSLSVVTALIEMKRLETARDFGLVDMPDVAFPMSMWWLLPPYGLNGITFVSVFVGLQEFFYDQVHDEMRSFGLALYASVIGTGELRSGFLVSVVDRVTESRGESWFVDILNHPHLDYFYWLLAGLGSILFGLYLCVVQSYKKLSVALCDYLALYFTIDTIA</sequence>
<keyword evidence="3 6" id="KW-0812">Transmembrane</keyword>
<dbReference type="Gene3D" id="1.20.1250.20">
    <property type="entry name" value="MFS general substrate transporter like domains"/>
    <property type="match status" value="1"/>
</dbReference>
<evidence type="ECO:0000256" key="5">
    <source>
        <dbReference type="ARBA" id="ARBA00023136"/>
    </source>
</evidence>
<dbReference type="AlphaFoldDB" id="A0A8K0IWW4"/>
<dbReference type="GO" id="GO:0022857">
    <property type="term" value="F:transmembrane transporter activity"/>
    <property type="evidence" value="ECO:0007669"/>
    <property type="project" value="InterPro"/>
</dbReference>
<dbReference type="GO" id="GO:0016020">
    <property type="term" value="C:membrane"/>
    <property type="evidence" value="ECO:0007669"/>
    <property type="project" value="UniProtKB-SubCell"/>
</dbReference>
<accession>A0A8K0IWW4</accession>
<comment type="subcellular location">
    <subcellularLocation>
        <location evidence="1">Membrane</location>
        <topology evidence="1">Multi-pass membrane protein</topology>
    </subcellularLocation>
</comment>